<evidence type="ECO:0000313" key="2">
    <source>
        <dbReference type="Proteomes" id="UP000294530"/>
    </source>
</evidence>
<name>A0A976FNF0_BRELC</name>
<keyword evidence="2" id="KW-1185">Reference proteome</keyword>
<dbReference type="KEGG" id="blac:94352071"/>
<dbReference type="Proteomes" id="UP000294530">
    <property type="component" value="Unassembled WGS sequence"/>
</dbReference>
<gene>
    <name evidence="1" type="ORF">CCR75_008347</name>
</gene>
<accession>A0A976FNF0</accession>
<dbReference type="AlphaFoldDB" id="A0A976FNF0"/>
<reference evidence="1 2" key="1">
    <citation type="journal article" date="2021" name="Genome Biol.">
        <title>AFLAP: assembly-free linkage analysis pipeline using k-mers from genome sequencing data.</title>
        <authorList>
            <person name="Fletcher K."/>
            <person name="Zhang L."/>
            <person name="Gil J."/>
            <person name="Han R."/>
            <person name="Cavanaugh K."/>
            <person name="Michelmore R."/>
        </authorList>
    </citation>
    <scope>NUCLEOTIDE SEQUENCE [LARGE SCALE GENOMIC DNA]</scope>
    <source>
        <strain evidence="1 2">SF5</strain>
    </source>
</reference>
<evidence type="ECO:0000313" key="1">
    <source>
        <dbReference type="EMBL" id="TDH69724.1"/>
    </source>
</evidence>
<proteinExistence type="predicted"/>
<organism evidence="1 2">
    <name type="scientific">Bremia lactucae</name>
    <name type="common">Lettuce downy mildew</name>
    <dbReference type="NCBI Taxonomy" id="4779"/>
    <lineage>
        <taxon>Eukaryota</taxon>
        <taxon>Sar</taxon>
        <taxon>Stramenopiles</taxon>
        <taxon>Oomycota</taxon>
        <taxon>Peronosporomycetes</taxon>
        <taxon>Peronosporales</taxon>
        <taxon>Peronosporaceae</taxon>
        <taxon>Bremia</taxon>
    </lineage>
</organism>
<dbReference type="RefSeq" id="XP_067819223.1">
    <property type="nucleotide sequence ID" value="XM_067966400.1"/>
</dbReference>
<comment type="caution">
    <text evidence="1">The sequence shown here is derived from an EMBL/GenBank/DDBJ whole genome shotgun (WGS) entry which is preliminary data.</text>
</comment>
<sequence>MVYLKIILHKLQQECEWLGDKLVLDKNPLRTAKKVELSKDFAIAMAEVLGRQCKHFVGIIVIDNLKRADKLIRHFALDASSDRRNT</sequence>
<dbReference type="GeneID" id="94352071"/>
<protein>
    <submittedName>
        <fullName evidence="1">Uncharacterized protein</fullName>
    </submittedName>
</protein>
<dbReference type="EMBL" id="SHOA02000007">
    <property type="protein sequence ID" value="TDH69724.1"/>
    <property type="molecule type" value="Genomic_DNA"/>
</dbReference>